<reference evidence="4" key="1">
    <citation type="journal article" date="2019" name="Int. J. Syst. Evol. Microbiol.">
        <title>The Global Catalogue of Microorganisms (GCM) 10K type strain sequencing project: providing services to taxonomists for standard genome sequencing and annotation.</title>
        <authorList>
            <consortium name="The Broad Institute Genomics Platform"/>
            <consortium name="The Broad Institute Genome Sequencing Center for Infectious Disease"/>
            <person name="Wu L."/>
            <person name="Ma J."/>
        </authorList>
    </citation>
    <scope>NUCLEOTIDE SEQUENCE [LARGE SCALE GENOMIC DNA]</scope>
    <source>
        <strain evidence="4">JCM 32206</strain>
    </source>
</reference>
<name>A0ABP8PKG8_9NOCA</name>
<gene>
    <name evidence="3" type="ORF">GCM10023094_49390</name>
</gene>
<feature type="region of interest" description="Disordered" evidence="1">
    <location>
        <begin position="1"/>
        <end position="32"/>
    </location>
</feature>
<dbReference type="RefSeq" id="WP_345351861.1">
    <property type="nucleotide sequence ID" value="NZ_BAABFB010000075.1"/>
</dbReference>
<evidence type="ECO:0000313" key="4">
    <source>
        <dbReference type="Proteomes" id="UP001501183"/>
    </source>
</evidence>
<keyword evidence="2" id="KW-0812">Transmembrane</keyword>
<feature type="compositionally biased region" description="Low complexity" evidence="1">
    <location>
        <begin position="9"/>
        <end position="23"/>
    </location>
</feature>
<accession>A0ABP8PKG8</accession>
<feature type="transmembrane region" description="Helical" evidence="2">
    <location>
        <begin position="143"/>
        <end position="169"/>
    </location>
</feature>
<feature type="compositionally biased region" description="Pro residues" evidence="1">
    <location>
        <begin position="262"/>
        <end position="273"/>
    </location>
</feature>
<comment type="caution">
    <text evidence="3">The sequence shown here is derived from an EMBL/GenBank/DDBJ whole genome shotgun (WGS) entry which is preliminary data.</text>
</comment>
<dbReference type="InterPro" id="IPR035166">
    <property type="entry name" value="DUF5336"/>
</dbReference>
<keyword evidence="2" id="KW-0472">Membrane</keyword>
<feature type="region of interest" description="Disordered" evidence="1">
    <location>
        <begin position="213"/>
        <end position="295"/>
    </location>
</feature>
<dbReference type="Pfam" id="PF17270">
    <property type="entry name" value="DUF5336"/>
    <property type="match status" value="1"/>
</dbReference>
<keyword evidence="4" id="KW-1185">Reference proteome</keyword>
<evidence type="ECO:0000256" key="1">
    <source>
        <dbReference type="SAM" id="MobiDB-lite"/>
    </source>
</evidence>
<keyword evidence="2" id="KW-1133">Transmembrane helix</keyword>
<sequence>MTYPPTGPGYPSAGPAAGPSGPSGVPGPGVPPVPPVPAAPGLAGKSLPHLLCIPVLALGVLNFLLGFAPFAKVTTFSDEALSQSSFEGGYPVIALALLLVGGLLAGLSLLPGQAHQATAAVTSLTGFLVALFFLFTLSEGVSLAWGGILTLVLGFVQAAIAITVLLFSLGVVRVPAPRPAGYGPQPYGAPGYGPPAYPAAGYGQAPTPAPAPAPGYPAGYGQPAQPGYGQAPNPYGPPNPYAPPPQYPQPQPTTQPQQAQPPAQPSAPTPPTEPGVSPVAPTQAFDVDNHGRADD</sequence>
<evidence type="ECO:0000313" key="3">
    <source>
        <dbReference type="EMBL" id="GAA4488847.1"/>
    </source>
</evidence>
<evidence type="ECO:0000256" key="2">
    <source>
        <dbReference type="SAM" id="Phobius"/>
    </source>
</evidence>
<feature type="transmembrane region" description="Helical" evidence="2">
    <location>
        <begin position="50"/>
        <end position="70"/>
    </location>
</feature>
<protein>
    <submittedName>
        <fullName evidence="3">Uncharacterized protein</fullName>
    </submittedName>
</protein>
<proteinExistence type="predicted"/>
<feature type="compositionally biased region" description="Pro residues" evidence="1">
    <location>
        <begin position="234"/>
        <end position="253"/>
    </location>
</feature>
<feature type="transmembrane region" description="Helical" evidence="2">
    <location>
        <begin position="117"/>
        <end position="137"/>
    </location>
</feature>
<dbReference type="EMBL" id="BAABFB010000075">
    <property type="protein sequence ID" value="GAA4488847.1"/>
    <property type="molecule type" value="Genomic_DNA"/>
</dbReference>
<organism evidence="3 4">
    <name type="scientific">Rhodococcus olei</name>
    <dbReference type="NCBI Taxonomy" id="2161675"/>
    <lineage>
        <taxon>Bacteria</taxon>
        <taxon>Bacillati</taxon>
        <taxon>Actinomycetota</taxon>
        <taxon>Actinomycetes</taxon>
        <taxon>Mycobacteriales</taxon>
        <taxon>Nocardiaceae</taxon>
        <taxon>Rhodococcus</taxon>
    </lineage>
</organism>
<feature type="transmembrane region" description="Helical" evidence="2">
    <location>
        <begin position="90"/>
        <end position="110"/>
    </location>
</feature>
<feature type="compositionally biased region" description="Low complexity" evidence="1">
    <location>
        <begin position="216"/>
        <end position="233"/>
    </location>
</feature>
<dbReference type="Proteomes" id="UP001501183">
    <property type="component" value="Unassembled WGS sequence"/>
</dbReference>